<evidence type="ECO:0000256" key="1">
    <source>
        <dbReference type="ARBA" id="ARBA00001946"/>
    </source>
</evidence>
<protein>
    <submittedName>
        <fullName evidence="5">Hydrolase</fullName>
    </submittedName>
</protein>
<evidence type="ECO:0000256" key="3">
    <source>
        <dbReference type="ARBA" id="ARBA00022801"/>
    </source>
</evidence>
<gene>
    <name evidence="5" type="ORF">THIAE_07325</name>
</gene>
<reference evidence="5 6" key="1">
    <citation type="submission" date="2013-12" db="EMBL/GenBank/DDBJ databases">
        <authorList>
            <consortium name="DOE Joint Genome Institute"/>
            <person name="Kappler U."/>
            <person name="Huntemann M."/>
            <person name="Han J."/>
            <person name="Chen A."/>
            <person name="Kyrpides N."/>
            <person name="Mavromatis K."/>
            <person name="Markowitz V."/>
            <person name="Palaniappan K."/>
            <person name="Ivanova N."/>
            <person name="Schaumberg A."/>
            <person name="Pati A."/>
            <person name="Liolios K."/>
            <person name="Nordberg H.P."/>
            <person name="Cantor M.N."/>
            <person name="Hua S.X."/>
            <person name="Woyke T."/>
        </authorList>
    </citation>
    <scope>NUCLEOTIDE SEQUENCE [LARGE SCALE GENOMIC DNA]</scope>
    <source>
        <strain evidence="6">AL2</strain>
    </source>
</reference>
<evidence type="ECO:0000313" key="6">
    <source>
        <dbReference type="Proteomes" id="UP000005380"/>
    </source>
</evidence>
<sequence>MKGILFDLDNTLYDEKLYFIEVFREFSNRHNFDLNDFINVYNSGLRHASSDFFGDILKNLGIYSAGYQKELFELYQTISCSLSMEPCVLDLLSFIRLKSLKIGVVTNGVLKVQHNKVKSLGLEKYVDEVVYARKWGSDFEKPHSRPFLNALASLDLNKEDVLFIGDDLFTDIKGAMACDIESIWLKTNRRLVADSTELMLPEIVITSLNQVKQIIKERI</sequence>
<dbReference type="SUPFAM" id="SSF56784">
    <property type="entry name" value="HAD-like"/>
    <property type="match status" value="1"/>
</dbReference>
<organism evidence="5 6">
    <name type="scientific">Thiomicrospira aerophila AL3</name>
    <dbReference type="NCBI Taxonomy" id="717772"/>
    <lineage>
        <taxon>Bacteria</taxon>
        <taxon>Pseudomonadati</taxon>
        <taxon>Pseudomonadota</taxon>
        <taxon>Gammaproteobacteria</taxon>
        <taxon>Thiotrichales</taxon>
        <taxon>Piscirickettsiaceae</taxon>
        <taxon>Thiomicrospira</taxon>
    </lineage>
</organism>
<dbReference type="InterPro" id="IPR036412">
    <property type="entry name" value="HAD-like_sf"/>
</dbReference>
<dbReference type="PANTHER" id="PTHR46470">
    <property type="entry name" value="N-ACYLNEURAMINATE-9-PHOSPHATASE"/>
    <property type="match status" value="1"/>
</dbReference>
<dbReference type="FunCoup" id="W0DSI7">
    <property type="interactions" value="103"/>
</dbReference>
<keyword evidence="4" id="KW-0460">Magnesium</keyword>
<dbReference type="Gene3D" id="3.40.50.1000">
    <property type="entry name" value="HAD superfamily/HAD-like"/>
    <property type="match status" value="1"/>
</dbReference>
<dbReference type="InterPro" id="IPR051400">
    <property type="entry name" value="HAD-like_hydrolase"/>
</dbReference>
<dbReference type="Pfam" id="PF13419">
    <property type="entry name" value="HAD_2"/>
    <property type="match status" value="1"/>
</dbReference>
<dbReference type="KEGG" id="tao:THIAE_07325"/>
<accession>W0DSI7</accession>
<dbReference type="Gene3D" id="1.10.150.520">
    <property type="match status" value="1"/>
</dbReference>
<evidence type="ECO:0000256" key="2">
    <source>
        <dbReference type="ARBA" id="ARBA00022723"/>
    </source>
</evidence>
<dbReference type="PANTHER" id="PTHR46470:SF2">
    <property type="entry name" value="GLYCERALDEHYDE 3-PHOSPHATE PHOSPHATASE"/>
    <property type="match status" value="1"/>
</dbReference>
<dbReference type="InterPro" id="IPR006439">
    <property type="entry name" value="HAD-SF_hydro_IA"/>
</dbReference>
<dbReference type="SFLD" id="SFLDG01129">
    <property type="entry name" value="C1.5:_HAD__Beta-PGM__Phosphata"/>
    <property type="match status" value="1"/>
</dbReference>
<dbReference type="GO" id="GO:0046872">
    <property type="term" value="F:metal ion binding"/>
    <property type="evidence" value="ECO:0007669"/>
    <property type="project" value="UniProtKB-KW"/>
</dbReference>
<proteinExistence type="predicted"/>
<comment type="cofactor">
    <cofactor evidence="1">
        <name>Mg(2+)</name>
        <dbReference type="ChEBI" id="CHEBI:18420"/>
    </cofactor>
</comment>
<keyword evidence="3 5" id="KW-0378">Hydrolase</keyword>
<keyword evidence="2" id="KW-0479">Metal-binding</keyword>
<dbReference type="GO" id="GO:0044281">
    <property type="term" value="P:small molecule metabolic process"/>
    <property type="evidence" value="ECO:0007669"/>
    <property type="project" value="UniProtKB-ARBA"/>
</dbReference>
<dbReference type="InterPro" id="IPR023214">
    <property type="entry name" value="HAD_sf"/>
</dbReference>
<dbReference type="EMBL" id="CP007030">
    <property type="protein sequence ID" value="AHF01590.1"/>
    <property type="molecule type" value="Genomic_DNA"/>
</dbReference>
<dbReference type="STRING" id="717772.THIAE_07325"/>
<keyword evidence="6" id="KW-1185">Reference proteome</keyword>
<dbReference type="InterPro" id="IPR041492">
    <property type="entry name" value="HAD_2"/>
</dbReference>
<name>W0DSI7_9GAMM</name>
<dbReference type="AlphaFoldDB" id="W0DSI7"/>
<dbReference type="GO" id="GO:0016791">
    <property type="term" value="F:phosphatase activity"/>
    <property type="evidence" value="ECO:0007669"/>
    <property type="project" value="TreeGrafter"/>
</dbReference>
<dbReference type="PRINTS" id="PR00413">
    <property type="entry name" value="HADHALOGNASE"/>
</dbReference>
<evidence type="ECO:0000313" key="5">
    <source>
        <dbReference type="EMBL" id="AHF01590.1"/>
    </source>
</evidence>
<dbReference type="SFLD" id="SFLDS00003">
    <property type="entry name" value="Haloacid_Dehalogenase"/>
    <property type="match status" value="1"/>
</dbReference>
<dbReference type="eggNOG" id="COG0546">
    <property type="taxonomic scope" value="Bacteria"/>
</dbReference>
<evidence type="ECO:0000256" key="4">
    <source>
        <dbReference type="ARBA" id="ARBA00022842"/>
    </source>
</evidence>
<dbReference type="InParanoid" id="W0DSI7"/>
<dbReference type="NCBIfam" id="TIGR01549">
    <property type="entry name" value="HAD-SF-IA-v1"/>
    <property type="match status" value="1"/>
</dbReference>
<dbReference type="Proteomes" id="UP000005380">
    <property type="component" value="Chromosome"/>
</dbReference>
<dbReference type="HOGENOM" id="CLU_045011_8_3_6"/>